<sequence>MDCQAQGELPIRIRWLKNGSPIVESDRVYQLSNGSLFISETESRKGEKSDEGSYQCLAQNEYGAILSQKARLTIASISTFTQQPSSIVVKEGSVARFTCRISAVPPPIITWEFNRVTLPLATDRITVLPGGVLQIQSVDQKDAGNYRCVATNIASRRRSMEATLTVAPAPFPRIPQRPHIIAGPQNLTVATHSSALLECMAVGNPRPLISWSRADHKPIDVYNTKVLGNGNLLISDVKRQHAGIYVCRATTPGTRNFTLAAANVTVLEPPSLVEWPESLTRPRAGTGRFVCQAEGMPTPRITWLKNGEQVHSNGRIKMYNSKLVINQIIPEDDAIYQCQAENEQGSVLSTARLIVVMSEDRPSAPRNIQADTVSSSAILLAWERPAYNADKVIAYSIHYMKAEGLNNEEYQVVIGNDTTRYIVDDLESAQNYTFYIVAYMPMGASRMSDHVIQHTLEDVPLRAPELSLTSRSPTNIQVSWLPLPPKLSRGHVSAYRLWYRAGTEGATTQLELPGDQTWHILESLQPDTVYLLRIAASTSTGWGEPCAWTSHRTPKTSSKEVRWRLAPGSSVAGLQGFRLFYHEENQPESMPIQIPPHINRHIIGGLDPRKKYHVKLLAFSFAGEGYQSDRTISTPGCVSVRDRLVPPPPPPHHVFARANSSSSVYLQWAQPAFTITQTVNYTVRCNPSLLVNDLQPNTRYEFAVRLHVDLLSIPDLPPTGVKVTLIEGDTALVSWKAPSSPNIAVTRYTILYASRKAWLAGEWQILQREGVKSCTIKDIRQSQTQAPPTTSHTANENQAESSRVLVPVMREHFIDAKGGTDLIINSYGPVRASAERKRAQKWRLFRKDEKSSGSPSLQPPSSLHTLLGPPGGDSEGSHSSEGSHETGESGLYSHDEHDLANLSAQSFTPLSEYAPPPNPSSDHLVASNPFDDNYNSPPASLKPVNTTSPYLSPAPYPGFGGYGPPRMVPHIHNRMPAPFGSPFQIRNQPHPFAQNPVGPMGFNRAQGFNYAHPENPAFANQNIFNNSNVSVHQHIRPCPGENLNPLSHPNLNQNHSPDPMFGPEVTAGMIRAMTAMKPGPVTNPGLNFPPPMTPKQEAGESGNKNATPPRKPRQLLEEGGAQESQAELKGKNGSSIEGSVEKINGVLHPNPELLKKSLQPVLENSGERIRRPASNKSGSANSKRSRLSGSAPSEPLYPCGICLGEVNDDQEAILCEASCQKWFHRVCTGMTETAYNLLTAETAAVALRGGRVCYVTGRRHSNHTLNSSFLVNNRKSTELKRIFRRFFIIIIVMPLLITDHSWTQTESSVFLCVPLKAVKPAKVDVLCTEEYLKVSFPPFLFEAFFFQLIDEEKSVAKIGNGVANITLVKQKSGLWEQLSVNIEKDTQREIRERAIAITQKKEVEKEEVKARRIQQEKKYTLEVTMKIEEEEQAKIQRMKDVECTRAIAELKAWKEKKRQVEEEEEARRRQQELAATQERKQTPQHGKPEKTKTPEPKPSRAEGEKSGGKKCGQVNVPASRSAGSIQISFTPRVFPTPSRESYIPEEEEWLRKQAEARRAANADLAELDKLTEKEKNPDWLKEKGDKFFSAGNYSAALNAYDLGIKLNRRIPALFSNRAACHLKLRNLHKAIEDSSQALELLTPAVPDNAAARVKAHVRRGTAFCQLELYVEGLQDYQAALRIEPHNQTLQADTEKIREIIQGTTPTTE</sequence>
<feature type="compositionally biased region" description="Polar residues" evidence="26">
    <location>
        <begin position="933"/>
        <end position="946"/>
    </location>
</feature>
<evidence type="ECO:0000256" key="3">
    <source>
        <dbReference type="ARBA" id="ARBA00004487"/>
    </source>
</evidence>
<dbReference type="GO" id="GO:0007399">
    <property type="term" value="P:nervous system development"/>
    <property type="evidence" value="ECO:0007669"/>
    <property type="project" value="UniProtKB-KW"/>
</dbReference>
<evidence type="ECO:0000259" key="28">
    <source>
        <dbReference type="PROSITE" id="PS50853"/>
    </source>
</evidence>
<gene>
    <name evidence="30" type="ORF">Baya_14859</name>
</gene>
<reference evidence="30 31" key="1">
    <citation type="journal article" date="2019" name="Genome Biol. Evol.">
        <title>Whole-Genome Sequencing of the Giant Devil Catfish, Bagarius yarrelli.</title>
        <authorList>
            <person name="Jiang W."/>
            <person name="Lv Y."/>
            <person name="Cheng L."/>
            <person name="Yang K."/>
            <person name="Chao B."/>
            <person name="Wang X."/>
            <person name="Li Y."/>
            <person name="Pan X."/>
            <person name="You X."/>
            <person name="Zhang Y."/>
            <person name="Yang J."/>
            <person name="Li J."/>
            <person name="Zhang X."/>
            <person name="Liu S."/>
            <person name="Sun C."/>
            <person name="Yang J."/>
            <person name="Shi Q."/>
        </authorList>
    </citation>
    <scope>NUCLEOTIDE SEQUENCE [LARGE SCALE GENOMIC DNA]</scope>
    <source>
        <strain evidence="30">JWS20170419001</strain>
        <tissue evidence="30">Muscle</tissue>
    </source>
</reference>
<dbReference type="GO" id="GO:0007507">
    <property type="term" value="P:heart development"/>
    <property type="evidence" value="ECO:0007669"/>
    <property type="project" value="TreeGrafter"/>
</dbReference>
<evidence type="ECO:0000256" key="1">
    <source>
        <dbReference type="ARBA" id="ARBA00004123"/>
    </source>
</evidence>
<dbReference type="SUPFAM" id="SSF49764">
    <property type="entry name" value="HSP20-like chaperones"/>
    <property type="match status" value="1"/>
</dbReference>
<evidence type="ECO:0000259" key="29">
    <source>
        <dbReference type="PROSITE" id="PS51203"/>
    </source>
</evidence>
<dbReference type="FunFam" id="3.30.40.10:FF:000107">
    <property type="entry name" value="pygopus homolog 1"/>
    <property type="match status" value="1"/>
</dbReference>
<keyword evidence="13" id="KW-0862">Zinc</keyword>
<dbReference type="GO" id="GO:0005576">
    <property type="term" value="C:extracellular region"/>
    <property type="evidence" value="ECO:0007669"/>
    <property type="project" value="GOC"/>
</dbReference>
<feature type="compositionally biased region" description="Basic and acidic residues" evidence="26">
    <location>
        <begin position="875"/>
        <end position="893"/>
    </location>
</feature>
<organism evidence="30 31">
    <name type="scientific">Bagarius yarrelli</name>
    <name type="common">Goonch</name>
    <name type="synonym">Bagrus yarrelli</name>
    <dbReference type="NCBI Taxonomy" id="175774"/>
    <lineage>
        <taxon>Eukaryota</taxon>
        <taxon>Metazoa</taxon>
        <taxon>Chordata</taxon>
        <taxon>Craniata</taxon>
        <taxon>Vertebrata</taxon>
        <taxon>Euteleostomi</taxon>
        <taxon>Actinopterygii</taxon>
        <taxon>Neopterygii</taxon>
        <taxon>Teleostei</taxon>
        <taxon>Ostariophysi</taxon>
        <taxon>Siluriformes</taxon>
        <taxon>Sisoridae</taxon>
        <taxon>Sisorinae</taxon>
        <taxon>Bagarius</taxon>
    </lineage>
</organism>
<dbReference type="FunFam" id="2.60.40.10:FF:000455">
    <property type="entry name" value="Protogenin A"/>
    <property type="match status" value="1"/>
</dbReference>
<evidence type="ECO:0000256" key="4">
    <source>
        <dbReference type="ARBA" id="ARBA00009588"/>
    </source>
</evidence>
<feature type="region of interest" description="Disordered" evidence="26">
    <location>
        <begin position="1076"/>
        <end position="1137"/>
    </location>
</feature>
<feature type="domain" description="Fibronectin type-III" evidence="28">
    <location>
        <begin position="364"/>
        <end position="458"/>
    </location>
</feature>
<feature type="domain" description="Fibronectin type-III" evidence="28">
    <location>
        <begin position="460"/>
        <end position="556"/>
    </location>
</feature>
<dbReference type="GO" id="GO:0016055">
    <property type="term" value="P:Wnt signaling pathway"/>
    <property type="evidence" value="ECO:0007669"/>
    <property type="project" value="UniProtKB-KW"/>
</dbReference>
<dbReference type="InterPro" id="IPR019734">
    <property type="entry name" value="TPR_rpt"/>
</dbReference>
<dbReference type="EMBL" id="VCAZ01000185">
    <property type="protein sequence ID" value="TTD92245.1"/>
    <property type="molecule type" value="Genomic_DNA"/>
</dbReference>
<keyword evidence="7" id="KW-0812">Transmembrane</keyword>
<dbReference type="Gene3D" id="2.60.40.790">
    <property type="match status" value="1"/>
</dbReference>
<feature type="compositionally biased region" description="Polar residues" evidence="26">
    <location>
        <begin position="781"/>
        <end position="801"/>
    </location>
</feature>
<evidence type="ECO:0000256" key="21">
    <source>
        <dbReference type="ARBA" id="ARBA00023319"/>
    </source>
</evidence>
<dbReference type="GO" id="GO:0036158">
    <property type="term" value="P:outer dynein arm assembly"/>
    <property type="evidence" value="ECO:0007669"/>
    <property type="project" value="TreeGrafter"/>
</dbReference>
<keyword evidence="31" id="KW-1185">Reference proteome</keyword>
<dbReference type="SMART" id="SM00028">
    <property type="entry name" value="TPR"/>
    <property type="match status" value="3"/>
</dbReference>
<protein>
    <recommendedName>
        <fullName evidence="23">Dynein axonemal assembly factor 4</fullName>
    </recommendedName>
</protein>
<dbReference type="InterPro" id="IPR013783">
    <property type="entry name" value="Ig-like_fold"/>
</dbReference>
<evidence type="ECO:0000256" key="20">
    <source>
        <dbReference type="ARBA" id="ARBA00023273"/>
    </source>
</evidence>
<feature type="domain" description="Ig-like" evidence="27">
    <location>
        <begin position="78"/>
        <end position="165"/>
    </location>
</feature>
<evidence type="ECO:0000256" key="17">
    <source>
        <dbReference type="ARBA" id="ARBA00023157"/>
    </source>
</evidence>
<dbReference type="FunFam" id="2.60.40.10:FF:000930">
    <property type="entry name" value="immunoglobulin superfamily DCC subclass member 3"/>
    <property type="match status" value="1"/>
</dbReference>
<keyword evidence="11" id="KW-0863">Zinc-finger</keyword>
<feature type="domain" description="Ig-like" evidence="27">
    <location>
        <begin position="270"/>
        <end position="354"/>
    </location>
</feature>
<dbReference type="PROSITE" id="PS51203">
    <property type="entry name" value="CS"/>
    <property type="match status" value="1"/>
</dbReference>
<feature type="domain" description="Fibronectin type-III" evidence="28">
    <location>
        <begin position="717"/>
        <end position="811"/>
    </location>
</feature>
<dbReference type="SUPFAM" id="SSF48726">
    <property type="entry name" value="Immunoglobulin"/>
    <property type="match status" value="4"/>
</dbReference>
<dbReference type="SMART" id="SM00060">
    <property type="entry name" value="FN3"/>
    <property type="match status" value="5"/>
</dbReference>
<accession>A0A556VAF5</accession>
<dbReference type="InterPro" id="IPR008978">
    <property type="entry name" value="HSP20-like_chaperone"/>
</dbReference>
<keyword evidence="6" id="KW-0879">Wnt signaling pathway</keyword>
<dbReference type="Gene3D" id="2.60.40.10">
    <property type="entry name" value="Immunoglobulins"/>
    <property type="match status" value="8"/>
</dbReference>
<feature type="compositionally biased region" description="Low complexity" evidence="26">
    <location>
        <begin position="852"/>
        <end position="867"/>
    </location>
</feature>
<dbReference type="GO" id="GO:0120293">
    <property type="term" value="C:dynein axonemal particle"/>
    <property type="evidence" value="ECO:0007669"/>
    <property type="project" value="UniProtKB-SubCell"/>
</dbReference>
<keyword evidence="9" id="KW-0732">Signal</keyword>
<evidence type="ECO:0000256" key="14">
    <source>
        <dbReference type="ARBA" id="ARBA00022902"/>
    </source>
</evidence>
<feature type="domain" description="Ig-like" evidence="27">
    <location>
        <begin position="178"/>
        <end position="265"/>
    </location>
</feature>
<evidence type="ECO:0000313" key="30">
    <source>
        <dbReference type="EMBL" id="TTD92245.1"/>
    </source>
</evidence>
<evidence type="ECO:0000256" key="23">
    <source>
        <dbReference type="ARBA" id="ARBA00024430"/>
    </source>
</evidence>
<evidence type="ECO:0000256" key="11">
    <source>
        <dbReference type="ARBA" id="ARBA00022771"/>
    </source>
</evidence>
<feature type="repeat" description="TPR" evidence="25">
    <location>
        <begin position="1653"/>
        <end position="1686"/>
    </location>
</feature>
<dbReference type="GO" id="GO:0036159">
    <property type="term" value="P:inner dynein arm assembly"/>
    <property type="evidence" value="ECO:0007669"/>
    <property type="project" value="TreeGrafter"/>
</dbReference>
<feature type="region of interest" description="Disordered" evidence="26">
    <location>
        <begin position="908"/>
        <end position="946"/>
    </location>
</feature>
<feature type="compositionally biased region" description="Basic and acidic residues" evidence="26">
    <location>
        <begin position="1465"/>
        <end position="1507"/>
    </location>
</feature>
<evidence type="ECO:0000256" key="5">
    <source>
        <dbReference type="ARBA" id="ARBA00022490"/>
    </source>
</evidence>
<dbReference type="InterPro" id="IPR011011">
    <property type="entry name" value="Znf_FYVE_PHD"/>
</dbReference>
<evidence type="ECO:0000256" key="12">
    <source>
        <dbReference type="ARBA" id="ARBA00022803"/>
    </source>
</evidence>
<dbReference type="InterPro" id="IPR011990">
    <property type="entry name" value="TPR-like_helical_dom_sf"/>
</dbReference>
<comment type="caution">
    <text evidence="30">The sequence shown here is derived from an EMBL/GenBank/DDBJ whole genome shotgun (WGS) entry which is preliminary data.</text>
</comment>
<dbReference type="FunFam" id="2.60.40.790:FF:000015">
    <property type="entry name" value="dynein assembly factor 4, axonemal isoform X1"/>
    <property type="match status" value="1"/>
</dbReference>
<evidence type="ECO:0000256" key="2">
    <source>
        <dbReference type="ARBA" id="ARBA00004167"/>
    </source>
</evidence>
<evidence type="ECO:0000256" key="16">
    <source>
        <dbReference type="ARBA" id="ARBA00023136"/>
    </source>
</evidence>
<dbReference type="GO" id="GO:0030331">
    <property type="term" value="F:nuclear estrogen receptor binding"/>
    <property type="evidence" value="ECO:0007669"/>
    <property type="project" value="TreeGrafter"/>
</dbReference>
<dbReference type="FunFam" id="1.25.40.10:FF:000176">
    <property type="entry name" value="dynein assembly factor 4, axonemal isoform X1"/>
    <property type="match status" value="1"/>
</dbReference>
<feature type="domain" description="Ig-like" evidence="27">
    <location>
        <begin position="1"/>
        <end position="73"/>
    </location>
</feature>
<keyword evidence="8" id="KW-0479">Metal-binding</keyword>
<dbReference type="PROSITE" id="PS50005">
    <property type="entry name" value="TPR"/>
    <property type="match status" value="1"/>
</dbReference>
<dbReference type="Gene3D" id="3.30.40.10">
    <property type="entry name" value="Zinc/RING finger domain, C3HC4 (zinc finger)"/>
    <property type="match status" value="1"/>
</dbReference>
<feature type="region of interest" description="Disordered" evidence="26">
    <location>
        <begin position="1163"/>
        <end position="1192"/>
    </location>
</feature>
<dbReference type="GO" id="GO:0005634">
    <property type="term" value="C:nucleus"/>
    <property type="evidence" value="ECO:0007669"/>
    <property type="project" value="UniProtKB-SubCell"/>
</dbReference>
<evidence type="ECO:0000256" key="7">
    <source>
        <dbReference type="ARBA" id="ARBA00022692"/>
    </source>
</evidence>
<dbReference type="FunFam" id="2.60.40.10:FF:000551">
    <property type="entry name" value="Protogenin A"/>
    <property type="match status" value="1"/>
</dbReference>
<dbReference type="GO" id="GO:0007368">
    <property type="term" value="P:determination of left/right symmetry"/>
    <property type="evidence" value="ECO:0007669"/>
    <property type="project" value="TreeGrafter"/>
</dbReference>
<evidence type="ECO:0000256" key="24">
    <source>
        <dbReference type="ARBA" id="ARBA00037400"/>
    </source>
</evidence>
<dbReference type="CDD" id="cd15635">
    <property type="entry name" value="PHD_PYGO1"/>
    <property type="match status" value="1"/>
</dbReference>
<evidence type="ECO:0000256" key="9">
    <source>
        <dbReference type="ARBA" id="ARBA00022729"/>
    </source>
</evidence>
<dbReference type="FunFam" id="2.60.40.10:FF:000299">
    <property type="entry name" value="protogenin isoform X2"/>
    <property type="match status" value="1"/>
</dbReference>
<keyword evidence="21" id="KW-0393">Immunoglobulin domain</keyword>
<feature type="region of interest" description="Disordered" evidence="26">
    <location>
        <begin position="845"/>
        <end position="893"/>
    </location>
</feature>
<feature type="region of interest" description="Disordered" evidence="26">
    <location>
        <begin position="780"/>
        <end position="802"/>
    </location>
</feature>
<dbReference type="InterPro" id="IPR052004">
    <property type="entry name" value="Dynein_assembly_factor_4"/>
</dbReference>
<dbReference type="Gene3D" id="1.25.40.10">
    <property type="entry name" value="Tetratricopeptide repeat domain"/>
    <property type="match status" value="1"/>
</dbReference>
<dbReference type="Proteomes" id="UP000319801">
    <property type="component" value="Unassembled WGS sequence"/>
</dbReference>
<dbReference type="Pfam" id="PF00041">
    <property type="entry name" value="fn3"/>
    <property type="match status" value="2"/>
</dbReference>
<dbReference type="SUPFAM" id="SSF48452">
    <property type="entry name" value="TPR-like"/>
    <property type="match status" value="1"/>
</dbReference>
<dbReference type="InterPro" id="IPR013098">
    <property type="entry name" value="Ig_I-set"/>
</dbReference>
<dbReference type="InterPro" id="IPR007110">
    <property type="entry name" value="Ig-like_dom"/>
</dbReference>
<evidence type="ECO:0000313" key="31">
    <source>
        <dbReference type="Proteomes" id="UP000319801"/>
    </source>
</evidence>
<keyword evidence="10" id="KW-0677">Repeat</keyword>
<dbReference type="CDD" id="cd06469">
    <property type="entry name" value="p23_DYX1C1_like"/>
    <property type="match status" value="1"/>
</dbReference>
<dbReference type="SUPFAM" id="SSF49265">
    <property type="entry name" value="Fibronectin type III"/>
    <property type="match status" value="3"/>
</dbReference>
<keyword evidence="17" id="KW-1015">Disulfide bond</keyword>
<evidence type="ECO:0000256" key="25">
    <source>
        <dbReference type="PROSITE-ProRule" id="PRU00339"/>
    </source>
</evidence>
<evidence type="ECO:0000256" key="18">
    <source>
        <dbReference type="ARBA" id="ARBA00023180"/>
    </source>
</evidence>
<dbReference type="InterPro" id="IPR003961">
    <property type="entry name" value="FN3_dom"/>
</dbReference>
<dbReference type="InterPro" id="IPR036179">
    <property type="entry name" value="Ig-like_dom_sf"/>
</dbReference>
<dbReference type="PANTHER" id="PTHR46492:SF1">
    <property type="entry name" value="DYNEIN AXONEMAL ASSEMBLY FACTOR 4"/>
    <property type="match status" value="1"/>
</dbReference>
<dbReference type="GO" id="GO:0008270">
    <property type="term" value="F:zinc ion binding"/>
    <property type="evidence" value="ECO:0007669"/>
    <property type="project" value="UniProtKB-KW"/>
</dbReference>
<keyword evidence="20" id="KW-0966">Cell projection</keyword>
<evidence type="ECO:0000256" key="13">
    <source>
        <dbReference type="ARBA" id="ARBA00022833"/>
    </source>
</evidence>
<dbReference type="InterPro" id="IPR003599">
    <property type="entry name" value="Ig_sub"/>
</dbReference>
<dbReference type="GO" id="GO:0016020">
    <property type="term" value="C:membrane"/>
    <property type="evidence" value="ECO:0007669"/>
    <property type="project" value="UniProtKB-SubCell"/>
</dbReference>
<feature type="region of interest" description="Disordered" evidence="26">
    <location>
        <begin position="1454"/>
        <end position="1516"/>
    </location>
</feature>
<feature type="compositionally biased region" description="Polar residues" evidence="26">
    <location>
        <begin position="1174"/>
        <end position="1191"/>
    </location>
</feature>
<dbReference type="CDD" id="cd00063">
    <property type="entry name" value="FN3"/>
    <property type="match status" value="5"/>
</dbReference>
<comment type="subcellular location">
    <subcellularLocation>
        <location evidence="3">Cell projection</location>
        <location evidence="3">Neuron projection</location>
    </subcellularLocation>
    <subcellularLocation>
        <location evidence="22">Dynein axonemal particle</location>
    </subcellularLocation>
    <subcellularLocation>
        <location evidence="2">Membrane</location>
        <topology evidence="2">Single-pass membrane protein</topology>
    </subcellularLocation>
    <subcellularLocation>
        <location evidence="1">Nucleus</location>
    </subcellularLocation>
</comment>
<evidence type="ECO:0000256" key="8">
    <source>
        <dbReference type="ARBA" id="ARBA00022723"/>
    </source>
</evidence>
<evidence type="ECO:0000259" key="27">
    <source>
        <dbReference type="PROSITE" id="PS50835"/>
    </source>
</evidence>
<dbReference type="SMART" id="SM00409">
    <property type="entry name" value="IG"/>
    <property type="match status" value="3"/>
</dbReference>
<evidence type="ECO:0000256" key="15">
    <source>
        <dbReference type="ARBA" id="ARBA00022989"/>
    </source>
</evidence>
<keyword evidence="16" id="KW-0472">Membrane</keyword>
<keyword evidence="14" id="KW-0524">Neurogenesis</keyword>
<dbReference type="PROSITE" id="PS50853">
    <property type="entry name" value="FN3"/>
    <property type="match status" value="3"/>
</dbReference>
<evidence type="ECO:0000256" key="6">
    <source>
        <dbReference type="ARBA" id="ARBA00022687"/>
    </source>
</evidence>
<keyword evidence="5" id="KW-0963">Cytoplasm</keyword>
<comment type="function">
    <text evidence="24">Involved in signal transduction through the Wnt pathway.</text>
</comment>
<feature type="domain" description="CS" evidence="29">
    <location>
        <begin position="1295"/>
        <end position="1379"/>
    </location>
</feature>
<name>A0A556VAF5_BAGYA</name>
<dbReference type="Pfam" id="PF07679">
    <property type="entry name" value="I-set"/>
    <property type="match status" value="3"/>
</dbReference>
<dbReference type="SUPFAM" id="SSF57903">
    <property type="entry name" value="FYVE/PHD zinc finger"/>
    <property type="match status" value="1"/>
</dbReference>
<evidence type="ECO:0000256" key="19">
    <source>
        <dbReference type="ARBA" id="ARBA00023242"/>
    </source>
</evidence>
<keyword evidence="12 25" id="KW-0802">TPR repeat</keyword>
<dbReference type="GO" id="GO:0043005">
    <property type="term" value="C:neuron projection"/>
    <property type="evidence" value="ECO:0007669"/>
    <property type="project" value="UniProtKB-SubCell"/>
</dbReference>
<dbReference type="InterPro" id="IPR013083">
    <property type="entry name" value="Znf_RING/FYVE/PHD"/>
</dbReference>
<keyword evidence="18" id="KW-0325">Glycoprotein</keyword>
<dbReference type="SMART" id="SM00408">
    <property type="entry name" value="IGc2"/>
    <property type="match status" value="4"/>
</dbReference>
<evidence type="ECO:0000256" key="26">
    <source>
        <dbReference type="SAM" id="MobiDB-lite"/>
    </source>
</evidence>
<keyword evidence="19" id="KW-0539">Nucleus</keyword>
<evidence type="ECO:0000256" key="10">
    <source>
        <dbReference type="ARBA" id="ARBA00022737"/>
    </source>
</evidence>
<proteinExistence type="inferred from homology"/>
<keyword evidence="15" id="KW-1133">Transmembrane helix</keyword>
<dbReference type="InterPro" id="IPR037894">
    <property type="entry name" value="CS_DYX1C1"/>
</dbReference>
<dbReference type="GO" id="GO:0003351">
    <property type="term" value="P:epithelial cilium movement involved in extracellular fluid movement"/>
    <property type="evidence" value="ECO:0007669"/>
    <property type="project" value="TreeGrafter"/>
</dbReference>
<dbReference type="InterPro" id="IPR036116">
    <property type="entry name" value="FN3_sf"/>
</dbReference>
<dbReference type="FunFam" id="2.60.40.10:FF:000189">
    <property type="entry name" value="Neogenin isoform 3"/>
    <property type="match status" value="1"/>
</dbReference>
<dbReference type="PROSITE" id="PS50835">
    <property type="entry name" value="IG_LIKE"/>
    <property type="match status" value="4"/>
</dbReference>
<dbReference type="PANTHER" id="PTHR46492">
    <property type="entry name" value="DYNEIN ASSEMBLY FACTOR 4, AXONEMAL"/>
    <property type="match status" value="1"/>
</dbReference>
<dbReference type="OrthoDB" id="438268at2759"/>
<evidence type="ECO:0000256" key="22">
    <source>
        <dbReference type="ARBA" id="ARBA00024190"/>
    </source>
</evidence>
<dbReference type="InterPro" id="IPR007052">
    <property type="entry name" value="CS_dom"/>
</dbReference>
<comment type="similarity">
    <text evidence="4">Belongs to the immunoglobulin superfamily. DCC family.</text>
</comment>
<dbReference type="Pfam" id="PF04969">
    <property type="entry name" value="CS"/>
    <property type="match status" value="1"/>
</dbReference>
<dbReference type="InterPro" id="IPR003598">
    <property type="entry name" value="Ig_sub2"/>
</dbReference>
<dbReference type="Pfam" id="PF13927">
    <property type="entry name" value="Ig_3"/>
    <property type="match status" value="1"/>
</dbReference>